<name>A0A5B7HX11_PORTR</name>
<comment type="caution">
    <text evidence="2">The sequence shown here is derived from an EMBL/GenBank/DDBJ whole genome shotgun (WGS) entry which is preliminary data.</text>
</comment>
<reference evidence="2 3" key="1">
    <citation type="submission" date="2019-05" db="EMBL/GenBank/DDBJ databases">
        <title>Another draft genome of Portunus trituberculatus and its Hox gene families provides insights of decapod evolution.</title>
        <authorList>
            <person name="Jeong J.-H."/>
            <person name="Song I."/>
            <person name="Kim S."/>
            <person name="Choi T."/>
            <person name="Kim D."/>
            <person name="Ryu S."/>
            <person name="Kim W."/>
        </authorList>
    </citation>
    <scope>NUCLEOTIDE SEQUENCE [LARGE SCALE GENOMIC DNA]</scope>
    <source>
        <tissue evidence="2">Muscle</tissue>
    </source>
</reference>
<evidence type="ECO:0000256" key="1">
    <source>
        <dbReference type="SAM" id="MobiDB-lite"/>
    </source>
</evidence>
<dbReference type="EMBL" id="VSRR010039013">
    <property type="protein sequence ID" value="MPC74483.1"/>
    <property type="molecule type" value="Genomic_DNA"/>
</dbReference>
<proteinExistence type="predicted"/>
<feature type="compositionally biased region" description="Basic and acidic residues" evidence="1">
    <location>
        <begin position="94"/>
        <end position="105"/>
    </location>
</feature>
<feature type="region of interest" description="Disordered" evidence="1">
    <location>
        <begin position="1"/>
        <end position="61"/>
    </location>
</feature>
<dbReference type="Proteomes" id="UP000324222">
    <property type="component" value="Unassembled WGS sequence"/>
</dbReference>
<evidence type="ECO:0000313" key="3">
    <source>
        <dbReference type="Proteomes" id="UP000324222"/>
    </source>
</evidence>
<sequence length="105" mass="11788">MPHACRHEPAPLHTCTPHRGHRYDDAPPSSATHRPSKPLPLWKQDNAKLPTGPLREAQAPLHHRCTTARCTTLTNSTMSLQAEERQRGSTRLPCKMDSRSGHRNT</sequence>
<evidence type="ECO:0000313" key="2">
    <source>
        <dbReference type="EMBL" id="MPC74483.1"/>
    </source>
</evidence>
<dbReference type="AlphaFoldDB" id="A0A5B7HX11"/>
<gene>
    <name evidence="2" type="ORF">E2C01_068844</name>
</gene>
<keyword evidence="3" id="KW-1185">Reference proteome</keyword>
<accession>A0A5B7HX11</accession>
<protein>
    <submittedName>
        <fullName evidence="2">Uncharacterized protein</fullName>
    </submittedName>
</protein>
<organism evidence="2 3">
    <name type="scientific">Portunus trituberculatus</name>
    <name type="common">Swimming crab</name>
    <name type="synonym">Neptunus trituberculatus</name>
    <dbReference type="NCBI Taxonomy" id="210409"/>
    <lineage>
        <taxon>Eukaryota</taxon>
        <taxon>Metazoa</taxon>
        <taxon>Ecdysozoa</taxon>
        <taxon>Arthropoda</taxon>
        <taxon>Crustacea</taxon>
        <taxon>Multicrustacea</taxon>
        <taxon>Malacostraca</taxon>
        <taxon>Eumalacostraca</taxon>
        <taxon>Eucarida</taxon>
        <taxon>Decapoda</taxon>
        <taxon>Pleocyemata</taxon>
        <taxon>Brachyura</taxon>
        <taxon>Eubrachyura</taxon>
        <taxon>Portunoidea</taxon>
        <taxon>Portunidae</taxon>
        <taxon>Portuninae</taxon>
        <taxon>Portunus</taxon>
    </lineage>
</organism>
<feature type="compositionally biased region" description="Basic and acidic residues" evidence="1">
    <location>
        <begin position="1"/>
        <end position="10"/>
    </location>
</feature>
<feature type="region of interest" description="Disordered" evidence="1">
    <location>
        <begin position="76"/>
        <end position="105"/>
    </location>
</feature>